<gene>
    <name evidence="11" type="primary">cimA</name>
    <name evidence="11" type="ORF">NZD89_22480</name>
</gene>
<keyword evidence="6" id="KW-0100">Branched-chain amino acid biosynthesis</keyword>
<dbReference type="EC" id="2.3.3.21" evidence="8"/>
<dbReference type="NCBIfam" id="TIGR00977">
    <property type="entry name" value="citramal_synth"/>
    <property type="match status" value="1"/>
</dbReference>
<evidence type="ECO:0000256" key="2">
    <source>
        <dbReference type="ARBA" id="ARBA00006154"/>
    </source>
</evidence>
<keyword evidence="5 9" id="KW-0808">Transferase</keyword>
<evidence type="ECO:0000256" key="8">
    <source>
        <dbReference type="NCBIfam" id="TIGR00977"/>
    </source>
</evidence>
<keyword evidence="12" id="KW-1185">Reference proteome</keyword>
<dbReference type="InterPro" id="IPR054691">
    <property type="entry name" value="LeuA/HCS_post-cat"/>
</dbReference>
<dbReference type="PANTHER" id="PTHR43538:SF1">
    <property type="entry name" value="(R)-CITRAMALATE SYNTHASE"/>
    <property type="match status" value="1"/>
</dbReference>
<dbReference type="Pfam" id="PF22617">
    <property type="entry name" value="HCS_D2"/>
    <property type="match status" value="1"/>
</dbReference>
<dbReference type="SUPFAM" id="SSF51569">
    <property type="entry name" value="Aldolase"/>
    <property type="match status" value="1"/>
</dbReference>
<name>A0ABY6ZDR3_9BACL</name>
<dbReference type="PROSITE" id="PS00815">
    <property type="entry name" value="AIPM_HOMOCIT_SYNTH_1"/>
    <property type="match status" value="1"/>
</dbReference>
<dbReference type="SUPFAM" id="SSF110921">
    <property type="entry name" value="2-isopropylmalate synthase LeuA, allosteric (dimerisation) domain"/>
    <property type="match status" value="1"/>
</dbReference>
<dbReference type="Gene3D" id="1.10.238.260">
    <property type="match status" value="1"/>
</dbReference>
<evidence type="ECO:0000256" key="5">
    <source>
        <dbReference type="ARBA" id="ARBA00022679"/>
    </source>
</evidence>
<evidence type="ECO:0000256" key="7">
    <source>
        <dbReference type="ARBA" id="ARBA00048263"/>
    </source>
</evidence>
<evidence type="ECO:0000313" key="11">
    <source>
        <dbReference type="EMBL" id="WAH41025.1"/>
    </source>
</evidence>
<sequence length="530" mass="58511">MERVFLLDTTLRDGTQGEGISLTVVDKLRIAQKLDELGIAYIEGGFPGANPKDQDFFQSARSSLRLKHAKLTAFGSTRRPGVTAEQDEGLRVLLDSQAPVITIVGKAWDFHVHEALRVTLEENLQMIADSVAYLKRHGREVIFDAEHFFDGYRYNPEYALSTLRAAADAGVDWVTLCDTNGGSLPHQVAEVVGAVVEAISVPVGIHTHNDCELAVANTLAAVERGATMVHGTINGIGERCGNANLASIIPNLELKLGRNCLPSQDHLVHLTEIARFVSEIANLVPHSYQPFVGHSAFAHKGGIHVSAIARNPETYEHIRPELVGNRRRVLVSELSGLSNLQHRAEEFGVDVRDRKDEMRQLLTEIKELEYQGYQFEGAEASQELLFVKKFGDYRSFFDVDAMRVEATMSVDSSITSEAILKLVVAGETVHTVAEGNGPVNALDDALRKALMPFYPVIDTMHLTDYKVRVLDEKEGTAAKVRVLIESTNGFDVWRTIGVSENVIEASWEALVDSIQYFLLRIAQKDDAQVS</sequence>
<dbReference type="Pfam" id="PF00682">
    <property type="entry name" value="HMGL-like"/>
    <property type="match status" value="1"/>
</dbReference>
<dbReference type="Pfam" id="PF08502">
    <property type="entry name" value="LeuA_dimer"/>
    <property type="match status" value="1"/>
</dbReference>
<dbReference type="InterPro" id="IPR002034">
    <property type="entry name" value="AIPM/Hcit_synth_CS"/>
</dbReference>
<dbReference type="GO" id="GO:0016746">
    <property type="term" value="F:acyltransferase activity"/>
    <property type="evidence" value="ECO:0007669"/>
    <property type="project" value="UniProtKB-KW"/>
</dbReference>
<evidence type="ECO:0000259" key="10">
    <source>
        <dbReference type="PROSITE" id="PS50991"/>
    </source>
</evidence>
<comment type="catalytic activity">
    <reaction evidence="7">
        <text>pyruvate + acetyl-CoA + H2O = (3R)-citramalate + CoA + H(+)</text>
        <dbReference type="Rhea" id="RHEA:19045"/>
        <dbReference type="ChEBI" id="CHEBI:15361"/>
        <dbReference type="ChEBI" id="CHEBI:15377"/>
        <dbReference type="ChEBI" id="CHEBI:15378"/>
        <dbReference type="ChEBI" id="CHEBI:30934"/>
        <dbReference type="ChEBI" id="CHEBI:57287"/>
        <dbReference type="ChEBI" id="CHEBI:57288"/>
        <dbReference type="EC" id="2.3.3.21"/>
    </reaction>
</comment>
<feature type="domain" description="Pyruvate carboxyltransferase" evidence="10">
    <location>
        <begin position="4"/>
        <end position="274"/>
    </location>
</feature>
<dbReference type="Gene3D" id="3.30.160.270">
    <property type="match status" value="1"/>
</dbReference>
<dbReference type="PANTHER" id="PTHR43538">
    <property type="entry name" value="ALPHA-IPM SYNTHASE/HOMOCITRATE SYNTHASE"/>
    <property type="match status" value="1"/>
</dbReference>
<keyword evidence="3" id="KW-0028">Amino-acid biosynthesis</keyword>
<evidence type="ECO:0000313" key="12">
    <source>
        <dbReference type="Proteomes" id="UP001164761"/>
    </source>
</evidence>
<accession>A0ABY6ZDR3</accession>
<dbReference type="CDD" id="cd07941">
    <property type="entry name" value="DRE_TIM_LeuA3"/>
    <property type="match status" value="1"/>
</dbReference>
<comment type="pathway">
    <text evidence="1">Amino-acid biosynthesis; L-isoleucine biosynthesis; 2-oxobutanoate from pyruvate: step 1/3.</text>
</comment>
<protein>
    <recommendedName>
        <fullName evidence="8">Citramalate synthase</fullName>
        <ecNumber evidence="8">2.3.3.21</ecNumber>
    </recommendedName>
</protein>
<dbReference type="Proteomes" id="UP001164761">
    <property type="component" value="Chromosome"/>
</dbReference>
<dbReference type="RefSeq" id="WP_268004926.1">
    <property type="nucleotide sequence ID" value="NZ_CP104067.1"/>
</dbReference>
<evidence type="ECO:0000256" key="6">
    <source>
        <dbReference type="ARBA" id="ARBA00023304"/>
    </source>
</evidence>
<evidence type="ECO:0000256" key="1">
    <source>
        <dbReference type="ARBA" id="ARBA00004743"/>
    </source>
</evidence>
<evidence type="ECO:0000256" key="3">
    <source>
        <dbReference type="ARBA" id="ARBA00022605"/>
    </source>
</evidence>
<comment type="similarity">
    <text evidence="2 9">Belongs to the alpha-IPM synthase/homocitrate synthase family.</text>
</comment>
<proteinExistence type="inferred from homology"/>
<dbReference type="Gene3D" id="3.20.20.70">
    <property type="entry name" value="Aldolase class I"/>
    <property type="match status" value="1"/>
</dbReference>
<dbReference type="InterPro" id="IPR000891">
    <property type="entry name" value="PYR_CT"/>
</dbReference>
<evidence type="ECO:0000256" key="9">
    <source>
        <dbReference type="RuleBase" id="RU003523"/>
    </source>
</evidence>
<dbReference type="InterPro" id="IPR013785">
    <property type="entry name" value="Aldolase_TIM"/>
</dbReference>
<dbReference type="InterPro" id="IPR005675">
    <property type="entry name" value="Citramal_synthase"/>
</dbReference>
<dbReference type="PROSITE" id="PS50991">
    <property type="entry name" value="PYR_CT"/>
    <property type="match status" value="1"/>
</dbReference>
<keyword evidence="11" id="KW-0012">Acyltransferase</keyword>
<dbReference type="EMBL" id="CP104067">
    <property type="protein sequence ID" value="WAH41025.1"/>
    <property type="molecule type" value="Genomic_DNA"/>
</dbReference>
<keyword evidence="4" id="KW-0412">Isoleucine biosynthesis</keyword>
<dbReference type="InterPro" id="IPR036230">
    <property type="entry name" value="LeuA_allosteric_dom_sf"/>
</dbReference>
<reference evidence="11" key="1">
    <citation type="submission" date="2022-08" db="EMBL/GenBank/DDBJ databases">
        <title>Alicyclobacillus fastidiosus DSM 17978, complete genome.</title>
        <authorList>
            <person name="Wang Q."/>
            <person name="Cai R."/>
            <person name="Wang Z."/>
        </authorList>
    </citation>
    <scope>NUCLEOTIDE SEQUENCE</scope>
    <source>
        <strain evidence="11">DSM 17978</strain>
    </source>
</reference>
<dbReference type="SMART" id="SM00917">
    <property type="entry name" value="LeuA_dimer"/>
    <property type="match status" value="1"/>
</dbReference>
<organism evidence="11 12">
    <name type="scientific">Alicyclobacillus fastidiosus</name>
    <dbReference type="NCBI Taxonomy" id="392011"/>
    <lineage>
        <taxon>Bacteria</taxon>
        <taxon>Bacillati</taxon>
        <taxon>Bacillota</taxon>
        <taxon>Bacilli</taxon>
        <taxon>Bacillales</taxon>
        <taxon>Alicyclobacillaceae</taxon>
        <taxon>Alicyclobacillus</taxon>
    </lineage>
</organism>
<dbReference type="InterPro" id="IPR013709">
    <property type="entry name" value="2-isopropylmalate_synth_dimer"/>
</dbReference>
<evidence type="ECO:0000256" key="4">
    <source>
        <dbReference type="ARBA" id="ARBA00022624"/>
    </source>
</evidence>